<dbReference type="PANTHER" id="PTHR36510:SF1">
    <property type="entry name" value="GLUTAMATE--CYSTEINE LIGASE 2-RELATED"/>
    <property type="match status" value="1"/>
</dbReference>
<evidence type="ECO:0000313" key="7">
    <source>
        <dbReference type="Proteomes" id="UP000624709"/>
    </source>
</evidence>
<keyword evidence="1 5" id="KW-0436">Ligase</keyword>
<dbReference type="SUPFAM" id="SSF55931">
    <property type="entry name" value="Glutamine synthetase/guanido kinase"/>
    <property type="match status" value="1"/>
</dbReference>
<dbReference type="PANTHER" id="PTHR36510">
    <property type="entry name" value="GLUTAMATE--CYSTEINE LIGASE 2-RELATED"/>
    <property type="match status" value="1"/>
</dbReference>
<dbReference type="EMBL" id="BOMS01000112">
    <property type="protein sequence ID" value="GIE70900.1"/>
    <property type="molecule type" value="Genomic_DNA"/>
</dbReference>
<comment type="similarity">
    <text evidence="5">Belongs to the glutamate--cysteine ligase type 2 family. YbdK subfamily.</text>
</comment>
<comment type="catalytic activity">
    <reaction evidence="4 5">
        <text>L-cysteine + L-glutamate + ATP = gamma-L-glutamyl-L-cysteine + ADP + phosphate + H(+)</text>
        <dbReference type="Rhea" id="RHEA:13285"/>
        <dbReference type="ChEBI" id="CHEBI:15378"/>
        <dbReference type="ChEBI" id="CHEBI:29985"/>
        <dbReference type="ChEBI" id="CHEBI:30616"/>
        <dbReference type="ChEBI" id="CHEBI:35235"/>
        <dbReference type="ChEBI" id="CHEBI:43474"/>
        <dbReference type="ChEBI" id="CHEBI:58173"/>
        <dbReference type="ChEBI" id="CHEBI:456216"/>
        <dbReference type="EC" id="6.3.2.2"/>
    </reaction>
</comment>
<comment type="caution">
    <text evidence="6">The sequence shown here is derived from an EMBL/GenBank/DDBJ whole genome shotgun (WGS) entry which is preliminary data.</text>
</comment>
<protein>
    <recommendedName>
        <fullName evidence="5">Putative glutamate--cysteine ligase 2</fullName>
        <ecNumber evidence="5">6.3.2.2</ecNumber>
    </recommendedName>
    <alternativeName>
        <fullName evidence="5">Gamma-glutamylcysteine synthetase 2</fullName>
        <shortName evidence="5">GCS 2</shortName>
        <shortName evidence="5">Gamma-GCS 2</shortName>
    </alternativeName>
</protein>
<dbReference type="InterPro" id="IPR006336">
    <property type="entry name" value="GCS2"/>
</dbReference>
<gene>
    <name evidence="6" type="primary">ybdK_3</name>
    <name evidence="6" type="ORF">Apa02nite_070080</name>
</gene>
<dbReference type="GO" id="GO:0016874">
    <property type="term" value="F:ligase activity"/>
    <property type="evidence" value="ECO:0007669"/>
    <property type="project" value="UniProtKB-KW"/>
</dbReference>
<keyword evidence="2 5" id="KW-0547">Nucleotide-binding</keyword>
<evidence type="ECO:0000256" key="1">
    <source>
        <dbReference type="ARBA" id="ARBA00022598"/>
    </source>
</evidence>
<accession>A0ABQ4BKX3</accession>
<dbReference type="Proteomes" id="UP000624709">
    <property type="component" value="Unassembled WGS sequence"/>
</dbReference>
<dbReference type="EC" id="6.3.2.2" evidence="5"/>
<dbReference type="InterPro" id="IPR011793">
    <property type="entry name" value="YbdK"/>
</dbReference>
<dbReference type="Pfam" id="PF04107">
    <property type="entry name" value="GCS2"/>
    <property type="match status" value="1"/>
</dbReference>
<dbReference type="HAMAP" id="MF_01609">
    <property type="entry name" value="Glu_cys_ligase_2"/>
    <property type="match status" value="1"/>
</dbReference>
<comment type="function">
    <text evidence="5">ATP-dependent carboxylate-amine ligase which exhibits weak glutamate--cysteine ligase activity.</text>
</comment>
<keyword evidence="7" id="KW-1185">Reference proteome</keyword>
<reference evidence="6 7" key="1">
    <citation type="submission" date="2021-01" db="EMBL/GenBank/DDBJ databases">
        <title>Whole genome shotgun sequence of Actinoplanes palleronii NBRC 14916.</title>
        <authorList>
            <person name="Komaki H."/>
            <person name="Tamura T."/>
        </authorList>
    </citation>
    <scope>NUCLEOTIDE SEQUENCE [LARGE SCALE GENOMIC DNA]</scope>
    <source>
        <strain evidence="6 7">NBRC 14916</strain>
    </source>
</reference>
<evidence type="ECO:0000313" key="6">
    <source>
        <dbReference type="EMBL" id="GIE70900.1"/>
    </source>
</evidence>
<dbReference type="InterPro" id="IPR050141">
    <property type="entry name" value="GCL_type2/YbdK_subfam"/>
</dbReference>
<evidence type="ECO:0000256" key="5">
    <source>
        <dbReference type="HAMAP-Rule" id="MF_01609"/>
    </source>
</evidence>
<evidence type="ECO:0000256" key="4">
    <source>
        <dbReference type="ARBA" id="ARBA00048819"/>
    </source>
</evidence>
<sequence>MRRPAHARGDPDDVLTMGVEEEFLLLGPDGAVVPAARSVVRDARGADQIKPEYMAYQLETSTRVCEDLDELRRDLVRLRRVAAEAAGQAGAYLVATGSAPLAGGPREALTDEERYRELARRFPDATAEGGTCGCHVHIGVPDRELAAAVLTRLRPWLPVLLAFTVNSPFAAAHDTGWASSRYPAQLRWPTFRPPGVWASAERYDRAVQDHVDSGTAMDPAGVYFLARLSPRYPTIEVRVADTCLDVADSVLFAAVVRALVAGLQDDIRRQEKIVPTPDGRIGADLETAARGRLRQESRLLAKIDPYLGDDLAAVHAGFARLRREGTGADRQRRLWARHGAGTDFVRELAQATTPVVTAR</sequence>
<evidence type="ECO:0000256" key="2">
    <source>
        <dbReference type="ARBA" id="ARBA00022741"/>
    </source>
</evidence>
<dbReference type="Gene3D" id="3.30.590.20">
    <property type="match status" value="1"/>
</dbReference>
<proteinExistence type="inferred from homology"/>
<organism evidence="6 7">
    <name type="scientific">Actinoplanes palleronii</name>
    <dbReference type="NCBI Taxonomy" id="113570"/>
    <lineage>
        <taxon>Bacteria</taxon>
        <taxon>Bacillati</taxon>
        <taxon>Actinomycetota</taxon>
        <taxon>Actinomycetes</taxon>
        <taxon>Micromonosporales</taxon>
        <taxon>Micromonosporaceae</taxon>
        <taxon>Actinoplanes</taxon>
    </lineage>
</organism>
<dbReference type="NCBIfam" id="TIGR02050">
    <property type="entry name" value="gshA_cyan_rel"/>
    <property type="match status" value="1"/>
</dbReference>
<keyword evidence="3 5" id="KW-0067">ATP-binding</keyword>
<name>A0ABQ4BKX3_9ACTN</name>
<dbReference type="InterPro" id="IPR014746">
    <property type="entry name" value="Gln_synth/guanido_kin_cat_dom"/>
</dbReference>
<evidence type="ECO:0000256" key="3">
    <source>
        <dbReference type="ARBA" id="ARBA00022840"/>
    </source>
</evidence>